<feature type="transmembrane region" description="Helical" evidence="1">
    <location>
        <begin position="60"/>
        <end position="78"/>
    </location>
</feature>
<feature type="transmembrane region" description="Helical" evidence="1">
    <location>
        <begin position="98"/>
        <end position="120"/>
    </location>
</feature>
<evidence type="ECO:0000256" key="1">
    <source>
        <dbReference type="SAM" id="Phobius"/>
    </source>
</evidence>
<keyword evidence="3" id="KW-1185">Reference proteome</keyword>
<organism evidence="2 3">
    <name type="scientific">Nostoc cf. edaphicum LEGE 07299</name>
    <dbReference type="NCBI Taxonomy" id="2777974"/>
    <lineage>
        <taxon>Bacteria</taxon>
        <taxon>Bacillati</taxon>
        <taxon>Cyanobacteriota</taxon>
        <taxon>Cyanophyceae</taxon>
        <taxon>Nostocales</taxon>
        <taxon>Nostocaceae</taxon>
        <taxon>Nostoc</taxon>
    </lineage>
</organism>
<dbReference type="PANTHER" id="PTHR36109:SF1">
    <property type="entry name" value="SLR0613 PROTEIN"/>
    <property type="match status" value="1"/>
</dbReference>
<dbReference type="PANTHER" id="PTHR36109">
    <property type="entry name" value="MEMBRANE PROTEIN-RELATED"/>
    <property type="match status" value="1"/>
</dbReference>
<evidence type="ECO:0000313" key="3">
    <source>
        <dbReference type="Proteomes" id="UP000647836"/>
    </source>
</evidence>
<comment type="caution">
    <text evidence="2">The sequence shown here is derived from an EMBL/GenBank/DDBJ whole genome shotgun (WGS) entry which is preliminary data.</text>
</comment>
<proteinExistence type="predicted"/>
<sequence length="183" mass="19954">MNYLVAVLPDRIQAEAAYSALEKAGLPTSQVNILGDAYLSADEFGLIDPDKQARKQSTRLFWWLVPFGFVAGYAFNYLTEIEIFPQVTRFGNEFLAGILGAIAGALGAGLIGRGVGLTVGSGDALAYRNRLNAGKYLIVVTGNEDLTREATRVLRPFEPENIQGYTDYLQNSKLVGKEMGKQI</sequence>
<protein>
    <submittedName>
        <fullName evidence="2">Uncharacterized protein</fullName>
    </submittedName>
</protein>
<evidence type="ECO:0000313" key="2">
    <source>
        <dbReference type="EMBL" id="MBE9106783.1"/>
    </source>
</evidence>
<keyword evidence="1" id="KW-0812">Transmembrane</keyword>
<name>A0ABR9U295_9NOSO</name>
<dbReference type="RefSeq" id="WP_194046102.1">
    <property type="nucleotide sequence ID" value="NZ_JADEXF010000636.1"/>
</dbReference>
<gene>
    <name evidence="2" type="ORF">IQ229_18150</name>
</gene>
<accession>A0ABR9U295</accession>
<keyword evidence="1" id="KW-1133">Transmembrane helix</keyword>
<dbReference type="EMBL" id="JADEXF010000636">
    <property type="protein sequence ID" value="MBE9106783.1"/>
    <property type="molecule type" value="Genomic_DNA"/>
</dbReference>
<reference evidence="2 3" key="1">
    <citation type="submission" date="2020-10" db="EMBL/GenBank/DDBJ databases">
        <authorList>
            <person name="Castelo-Branco R."/>
            <person name="Eusebio N."/>
            <person name="Adriana R."/>
            <person name="Vieira A."/>
            <person name="Brugerolle De Fraissinette N."/>
            <person name="Rezende De Castro R."/>
            <person name="Schneider M.P."/>
            <person name="Vasconcelos V."/>
            <person name="Leao P.N."/>
        </authorList>
    </citation>
    <scope>NUCLEOTIDE SEQUENCE [LARGE SCALE GENOMIC DNA]</scope>
    <source>
        <strain evidence="2 3">LEGE 07299</strain>
    </source>
</reference>
<dbReference type="Proteomes" id="UP000647836">
    <property type="component" value="Unassembled WGS sequence"/>
</dbReference>
<keyword evidence="1" id="KW-0472">Membrane</keyword>
<dbReference type="InterPro" id="IPR052948">
    <property type="entry name" value="Low_temp-induced_all0457"/>
</dbReference>